<evidence type="ECO:0000259" key="4">
    <source>
        <dbReference type="Pfam" id="PF01168"/>
    </source>
</evidence>
<evidence type="ECO:0000313" key="5">
    <source>
        <dbReference type="EMBL" id="SSC13145.1"/>
    </source>
</evidence>
<dbReference type="RefSeq" id="WP_169699322.1">
    <property type="nucleotide sequence ID" value="NZ_LS974202.1"/>
</dbReference>
<feature type="domain" description="Alanine racemase N-terminal" evidence="4">
    <location>
        <begin position="6"/>
        <end position="222"/>
    </location>
</feature>
<evidence type="ECO:0000256" key="1">
    <source>
        <dbReference type="ARBA" id="ARBA00001933"/>
    </source>
</evidence>
<dbReference type="InterPro" id="IPR000821">
    <property type="entry name" value="Ala_racemase"/>
</dbReference>
<comment type="cofactor">
    <cofactor evidence="1">
        <name>pyridoxal 5'-phosphate</name>
        <dbReference type="ChEBI" id="CHEBI:597326"/>
    </cofactor>
</comment>
<keyword evidence="2" id="KW-0663">Pyridoxal phosphate</keyword>
<sequence length="354" mass="39127">MAYVVINKLNIANNARYLLNLTGRAGVEMTSVTKVVCGDPEIVSKIIETGVREIGESRLENIDRIRKSGLSPTFLLLRLPSPQLYRKVVESVDYVLLSELKSLKALKELSEELGRRLKFIYMVDTGDLREGVMYDRAFEELGEAVKIAGQSFAGIGTNLGCFGGVIATPEKFEILLELGDRLCREAGVEIERYSAGNTASLPLIENGTLPRGINHYRLGESIMCGTDVTNNRAVPGTTRETFTLYGTVLELKRKPSVPIGEIGSDAFGRKPHFEDMGERLKAILDIGEQDVVPSGLTPMLEGCRVLHASSDHLILDVTDCPKKLSVDDQIPFRMSYGALLRVMTSHYIIKEYRG</sequence>
<dbReference type="CDD" id="cd06815">
    <property type="entry name" value="PLPDE_III_AR_like_1"/>
    <property type="match status" value="1"/>
</dbReference>
<dbReference type="PANTHER" id="PTHR30511">
    <property type="entry name" value="ALANINE RACEMASE"/>
    <property type="match status" value="1"/>
</dbReference>
<dbReference type="InterPro" id="IPR001608">
    <property type="entry name" value="Ala_racemase_N"/>
</dbReference>
<name>A0A7Z7PNM5_9BACT</name>
<evidence type="ECO:0000313" key="6">
    <source>
        <dbReference type="Proteomes" id="UP000250796"/>
    </source>
</evidence>
<evidence type="ECO:0000256" key="2">
    <source>
        <dbReference type="ARBA" id="ARBA00022898"/>
    </source>
</evidence>
<dbReference type="Proteomes" id="UP000250796">
    <property type="component" value="Chromosome MESINF"/>
</dbReference>
<dbReference type="GO" id="GO:0005829">
    <property type="term" value="C:cytosol"/>
    <property type="evidence" value="ECO:0007669"/>
    <property type="project" value="TreeGrafter"/>
</dbReference>
<proteinExistence type="predicted"/>
<dbReference type="InterPro" id="IPR029066">
    <property type="entry name" value="PLP-binding_barrel"/>
</dbReference>
<dbReference type="EMBL" id="LS974202">
    <property type="protein sequence ID" value="SSC13145.1"/>
    <property type="molecule type" value="Genomic_DNA"/>
</dbReference>
<reference evidence="5 6" key="1">
    <citation type="submission" date="2017-01" db="EMBL/GenBank/DDBJ databases">
        <authorList>
            <person name="Erauso G."/>
        </authorList>
    </citation>
    <scope>NUCLEOTIDE SEQUENCE [LARGE SCALE GENOMIC DNA]</scope>
    <source>
        <strain evidence="5">MESINF1</strain>
    </source>
</reference>
<dbReference type="Gene3D" id="3.20.20.10">
    <property type="entry name" value="Alanine racemase"/>
    <property type="match status" value="1"/>
</dbReference>
<keyword evidence="3" id="KW-0413">Isomerase</keyword>
<dbReference type="GO" id="GO:0008784">
    <property type="term" value="F:alanine racemase activity"/>
    <property type="evidence" value="ECO:0007669"/>
    <property type="project" value="TreeGrafter"/>
</dbReference>
<organism evidence="5 6">
    <name type="scientific">Mesotoga infera</name>
    <dbReference type="NCBI Taxonomy" id="1236046"/>
    <lineage>
        <taxon>Bacteria</taxon>
        <taxon>Thermotogati</taxon>
        <taxon>Thermotogota</taxon>
        <taxon>Thermotogae</taxon>
        <taxon>Kosmotogales</taxon>
        <taxon>Kosmotogaceae</taxon>
        <taxon>Mesotoga</taxon>
    </lineage>
</organism>
<evidence type="ECO:0000256" key="3">
    <source>
        <dbReference type="ARBA" id="ARBA00023235"/>
    </source>
</evidence>
<keyword evidence="6" id="KW-1185">Reference proteome</keyword>
<dbReference type="KEGG" id="minf:MESINF_1701"/>
<dbReference type="GO" id="GO:0030170">
    <property type="term" value="F:pyridoxal phosphate binding"/>
    <property type="evidence" value="ECO:0007669"/>
    <property type="project" value="TreeGrafter"/>
</dbReference>
<dbReference type="PANTHER" id="PTHR30511:SF3">
    <property type="entry name" value="LYSINE RACEMASE"/>
    <property type="match status" value="1"/>
</dbReference>
<protein>
    <submittedName>
        <fullName evidence="5">Alanine racemase domain protein</fullName>
    </submittedName>
</protein>
<dbReference type="AlphaFoldDB" id="A0A7Z7PNM5"/>
<accession>A0A7Z7PNM5</accession>
<dbReference type="SUPFAM" id="SSF51419">
    <property type="entry name" value="PLP-binding barrel"/>
    <property type="match status" value="1"/>
</dbReference>
<dbReference type="Pfam" id="PF01168">
    <property type="entry name" value="Ala_racemase_N"/>
    <property type="match status" value="1"/>
</dbReference>
<gene>
    <name evidence="5" type="ORF">MESINF_1701</name>
</gene>